<proteinExistence type="predicted"/>
<protein>
    <submittedName>
        <fullName evidence="2">Unannotated protein</fullName>
    </submittedName>
</protein>
<feature type="region of interest" description="Disordered" evidence="1">
    <location>
        <begin position="65"/>
        <end position="88"/>
    </location>
</feature>
<feature type="compositionally biased region" description="Acidic residues" evidence="1">
    <location>
        <begin position="69"/>
        <end position="85"/>
    </location>
</feature>
<accession>A0A6J6UWW2</accession>
<dbReference type="AlphaFoldDB" id="A0A6J6UWW2"/>
<evidence type="ECO:0000313" key="2">
    <source>
        <dbReference type="EMBL" id="CAB4763565.1"/>
    </source>
</evidence>
<reference evidence="2" key="1">
    <citation type="submission" date="2020-05" db="EMBL/GenBank/DDBJ databases">
        <authorList>
            <person name="Chiriac C."/>
            <person name="Salcher M."/>
            <person name="Ghai R."/>
            <person name="Kavagutti S V."/>
        </authorList>
    </citation>
    <scope>NUCLEOTIDE SEQUENCE</scope>
</reference>
<evidence type="ECO:0000256" key="1">
    <source>
        <dbReference type="SAM" id="MobiDB-lite"/>
    </source>
</evidence>
<organism evidence="2">
    <name type="scientific">freshwater metagenome</name>
    <dbReference type="NCBI Taxonomy" id="449393"/>
    <lineage>
        <taxon>unclassified sequences</taxon>
        <taxon>metagenomes</taxon>
        <taxon>ecological metagenomes</taxon>
    </lineage>
</organism>
<dbReference type="EMBL" id="CAEZZK010000155">
    <property type="protein sequence ID" value="CAB4763565.1"/>
    <property type="molecule type" value="Genomic_DNA"/>
</dbReference>
<gene>
    <name evidence="2" type="ORF">UFOPK2855_00821</name>
</gene>
<sequence>MSELDLNAPITEWELDEWTPDARAELTAALIESGIAHKWEETVLLAASAVENEVEEMLDEIENNIGISDDSDDSDDDDGGDDSNDVADSKVLGQLSALAQRISRNPSDTNAIRTLERLLEEIDGANAPREISDSVWRQVKDLANQIEESLIGSSQPDESTAMDLAGRLFAILRSNV</sequence>
<name>A0A6J6UWW2_9ZZZZ</name>